<gene>
    <name evidence="2" type="ordered locus">AciX9_1656</name>
</gene>
<organism evidence="3">
    <name type="scientific">Granulicella tundricola (strain ATCC BAA-1859 / DSM 23138 / MP5ACTX9)</name>
    <dbReference type="NCBI Taxonomy" id="1198114"/>
    <lineage>
        <taxon>Bacteria</taxon>
        <taxon>Pseudomonadati</taxon>
        <taxon>Acidobacteriota</taxon>
        <taxon>Terriglobia</taxon>
        <taxon>Terriglobales</taxon>
        <taxon>Acidobacteriaceae</taxon>
        <taxon>Granulicella</taxon>
    </lineage>
</organism>
<keyword evidence="1" id="KW-0812">Transmembrane</keyword>
<evidence type="ECO:0000313" key="3">
    <source>
        <dbReference type="Proteomes" id="UP000000343"/>
    </source>
</evidence>
<reference evidence="3" key="1">
    <citation type="submission" date="2011-01" db="EMBL/GenBank/DDBJ databases">
        <title>Complete sequence of chromosome of Acidobacterium sp. MP5ACTX9.</title>
        <authorList>
            <consortium name="US DOE Joint Genome Institute"/>
            <person name="Lucas S."/>
            <person name="Copeland A."/>
            <person name="Lapidus A."/>
            <person name="Cheng J.-F."/>
            <person name="Goodwin L."/>
            <person name="Pitluck S."/>
            <person name="Teshima H."/>
            <person name="Detter J.C."/>
            <person name="Han C."/>
            <person name="Tapia R."/>
            <person name="Land M."/>
            <person name="Hauser L."/>
            <person name="Kyrpides N."/>
            <person name="Ivanova N."/>
            <person name="Ovchinnikova G."/>
            <person name="Pagani I."/>
            <person name="Rawat S.R."/>
            <person name="Mannisto M."/>
            <person name="Haggblom M.M."/>
            <person name="Woyke T."/>
        </authorList>
    </citation>
    <scope>NUCLEOTIDE SEQUENCE [LARGE SCALE GENOMIC DNA]</scope>
    <source>
        <strain evidence="3">MP5ACTX9</strain>
    </source>
</reference>
<accession>E8WY80</accession>
<keyword evidence="3" id="KW-1185">Reference proteome</keyword>
<dbReference type="RefSeq" id="WP_013580026.1">
    <property type="nucleotide sequence ID" value="NC_015064.1"/>
</dbReference>
<keyword evidence="1" id="KW-1133">Transmembrane helix</keyword>
<feature type="transmembrane region" description="Helical" evidence="1">
    <location>
        <begin position="166"/>
        <end position="185"/>
    </location>
</feature>
<dbReference type="PaxDb" id="1198114-AciX9_1656"/>
<dbReference type="EMBL" id="CP002480">
    <property type="protein sequence ID" value="ADW68707.1"/>
    <property type="molecule type" value="Genomic_DNA"/>
</dbReference>
<evidence type="ECO:0000256" key="1">
    <source>
        <dbReference type="SAM" id="Phobius"/>
    </source>
</evidence>
<dbReference type="HOGENOM" id="CLU_036287_0_0_0"/>
<evidence type="ECO:0008006" key="4">
    <source>
        <dbReference type="Google" id="ProtNLM"/>
    </source>
</evidence>
<protein>
    <recommendedName>
        <fullName evidence="4">Adenylate cyclase</fullName>
    </recommendedName>
</protein>
<dbReference type="Proteomes" id="UP000000343">
    <property type="component" value="Chromosome"/>
</dbReference>
<dbReference type="AlphaFoldDB" id="E8WY80"/>
<proteinExistence type="predicted"/>
<sequence>MKTILEAWSPETQHDRRAIILELDCILASPHFSNSKRYPALLRYIVERALEGRAHLLKERTLGIEVFQRSVDYDTNADTVVRYTAGEVRKRLSLYYHQHDSTHGIHISLPVGSYVPEFLKEHEPETDPGRTGLLLIDEQNSPAVATVATVQSDVVTISPSHGSPRMLWLIVIFVLLASLGVASLWKFGPVSSNAVDQFWGPVRQEPSTALLCVGGNVFDGNHFSGTMTAGKDIQYPFVSMQLASAIARVGGLLERLNTRYQIQASAPTPLGDLRERPVILLGGYNNPWTMRLVETLRFQLPPEPFEGIVDRDHPGRQWTRDKSQPYASTDDYALIARFRDARTGNVVFLLAGLGRNGTEGAAQFATSPLYMEQVSKRIGKKLSSGNLEMVIKVNVIDGKTGAPSIEDLWVW</sequence>
<evidence type="ECO:0000313" key="2">
    <source>
        <dbReference type="EMBL" id="ADW68707.1"/>
    </source>
</evidence>
<dbReference type="OrthoDB" id="115074at2"/>
<keyword evidence="1" id="KW-0472">Membrane</keyword>
<dbReference type="STRING" id="1198114.AciX9_1656"/>
<dbReference type="KEGG" id="acm:AciX9_1656"/>
<dbReference type="eggNOG" id="COG0823">
    <property type="taxonomic scope" value="Bacteria"/>
</dbReference>
<name>E8WY80_GRATM</name>